<dbReference type="OrthoDB" id="10458562at2759"/>
<name>A0A9W9Z0K2_9CNID</name>
<dbReference type="EMBL" id="MU826846">
    <property type="protein sequence ID" value="KAJ7371483.1"/>
    <property type="molecule type" value="Genomic_DNA"/>
</dbReference>
<gene>
    <name evidence="1" type="ORF">OS493_025383</name>
</gene>
<proteinExistence type="predicted"/>
<keyword evidence="2" id="KW-1185">Reference proteome</keyword>
<organism evidence="1 2">
    <name type="scientific">Desmophyllum pertusum</name>
    <dbReference type="NCBI Taxonomy" id="174260"/>
    <lineage>
        <taxon>Eukaryota</taxon>
        <taxon>Metazoa</taxon>
        <taxon>Cnidaria</taxon>
        <taxon>Anthozoa</taxon>
        <taxon>Hexacorallia</taxon>
        <taxon>Scleractinia</taxon>
        <taxon>Caryophylliina</taxon>
        <taxon>Caryophylliidae</taxon>
        <taxon>Desmophyllum</taxon>
    </lineage>
</organism>
<evidence type="ECO:0000313" key="1">
    <source>
        <dbReference type="EMBL" id="KAJ7371483.1"/>
    </source>
</evidence>
<dbReference type="AlphaFoldDB" id="A0A9W9Z0K2"/>
<comment type="caution">
    <text evidence="1">The sequence shown here is derived from an EMBL/GenBank/DDBJ whole genome shotgun (WGS) entry which is preliminary data.</text>
</comment>
<protein>
    <submittedName>
        <fullName evidence="1">Uncharacterized protein</fullName>
    </submittedName>
</protein>
<evidence type="ECO:0000313" key="2">
    <source>
        <dbReference type="Proteomes" id="UP001163046"/>
    </source>
</evidence>
<accession>A0A9W9Z0K2</accession>
<sequence length="137" mass="15446">MSCNIIVSDDEDGIDVDYVPVTTDHVSTTTFSEGSTLLILHDERPSSPFLLGSLAQDWKPRMLTDTARAHIYAPDPEDCLLLHYEFTGIVKLEQVFCQLEGDASIAYLEDDYELKARVALADKFGKFSGFHQFKRQL</sequence>
<dbReference type="Proteomes" id="UP001163046">
    <property type="component" value="Unassembled WGS sequence"/>
</dbReference>
<reference evidence="1" key="1">
    <citation type="submission" date="2023-01" db="EMBL/GenBank/DDBJ databases">
        <title>Genome assembly of the deep-sea coral Lophelia pertusa.</title>
        <authorList>
            <person name="Herrera S."/>
            <person name="Cordes E."/>
        </authorList>
    </citation>
    <scope>NUCLEOTIDE SEQUENCE</scope>
    <source>
        <strain evidence="1">USNM1676648</strain>
        <tissue evidence="1">Polyp</tissue>
    </source>
</reference>